<feature type="region of interest" description="Disordered" evidence="1">
    <location>
        <begin position="320"/>
        <end position="339"/>
    </location>
</feature>
<keyword evidence="2" id="KW-0732">Signal</keyword>
<sequence>MSRIRRCLAAGAVLAAVAAPGAVPALTAPAAAAPVPDGPGRGLVPAYLGAPATPRPMAGTPIPANPHQGPVGLSSMHADSHASDTYPFSGPLGRRPQVLSEAKAGGLLPGLCSTVTFARRTGLIVAQCTQGANFTLRLIDPKTLKDLATFRLPPRPSTVTAVVTADFDKVLTDTSGGAYYYLDPRDRAVLADSAFHLRRFAHEKGPDGTWRFTVTDDWDLSGHLPHDCATWTNPWPKGECDPVTAVGPDWGGLIWWITRNGRIGTVDPGTGTVRAIRLPGEGIQNSFAAGEDGVSIVSDHALYRLRAGRDGTPEIVWRAPYDRGSGRKPGQIDQGSGTTPTLLGTEYVAITDNADDRMNVLVHRRSDGRRVCAVPVFRSGASATDNSLVGYGRSLFVENNHGYRNFFELPPGGSPAGGVSRVDVDADGRGCRTVWESAERSPSTVAKASVPAGLLYLYTKEPRRDLIDAWYLTAVDVHTGRTVYKVLTGTGKWFDNNWAPITLGPDGTAYVGVVGGLVAVRDRP</sequence>
<keyword evidence="4" id="KW-1185">Reference proteome</keyword>
<dbReference type="SUPFAM" id="SSF50998">
    <property type="entry name" value="Quinoprotein alcohol dehydrogenase-like"/>
    <property type="match status" value="1"/>
</dbReference>
<name>A0ABW1AJF9_9ACTN</name>
<comment type="caution">
    <text evidence="3">The sequence shown here is derived from an EMBL/GenBank/DDBJ whole genome shotgun (WGS) entry which is preliminary data.</text>
</comment>
<evidence type="ECO:0000256" key="2">
    <source>
        <dbReference type="SAM" id="SignalP"/>
    </source>
</evidence>
<feature type="signal peptide" evidence="2">
    <location>
        <begin position="1"/>
        <end position="18"/>
    </location>
</feature>
<dbReference type="Proteomes" id="UP001596074">
    <property type="component" value="Unassembled WGS sequence"/>
</dbReference>
<dbReference type="RefSeq" id="WP_378293239.1">
    <property type="nucleotide sequence ID" value="NZ_JBHSON010000184.1"/>
</dbReference>
<evidence type="ECO:0000313" key="4">
    <source>
        <dbReference type="Proteomes" id="UP001596074"/>
    </source>
</evidence>
<feature type="chain" id="PRO_5046203309" description="Secreted protein" evidence="2">
    <location>
        <begin position="19"/>
        <end position="524"/>
    </location>
</feature>
<protein>
    <recommendedName>
        <fullName evidence="5">Secreted protein</fullName>
    </recommendedName>
</protein>
<dbReference type="InterPro" id="IPR011047">
    <property type="entry name" value="Quinoprotein_ADH-like_sf"/>
</dbReference>
<organism evidence="3 4">
    <name type="scientific">Actinomadura rugatobispora</name>
    <dbReference type="NCBI Taxonomy" id="1994"/>
    <lineage>
        <taxon>Bacteria</taxon>
        <taxon>Bacillati</taxon>
        <taxon>Actinomycetota</taxon>
        <taxon>Actinomycetes</taxon>
        <taxon>Streptosporangiales</taxon>
        <taxon>Thermomonosporaceae</taxon>
        <taxon>Actinomadura</taxon>
    </lineage>
</organism>
<proteinExistence type="predicted"/>
<gene>
    <name evidence="3" type="ORF">ACFPZN_55030</name>
</gene>
<dbReference type="EMBL" id="JBHSON010000184">
    <property type="protein sequence ID" value="MFC5754789.1"/>
    <property type="molecule type" value="Genomic_DNA"/>
</dbReference>
<accession>A0ABW1AJF9</accession>
<evidence type="ECO:0008006" key="5">
    <source>
        <dbReference type="Google" id="ProtNLM"/>
    </source>
</evidence>
<reference evidence="4" key="1">
    <citation type="journal article" date="2019" name="Int. J. Syst. Evol. Microbiol.">
        <title>The Global Catalogue of Microorganisms (GCM) 10K type strain sequencing project: providing services to taxonomists for standard genome sequencing and annotation.</title>
        <authorList>
            <consortium name="The Broad Institute Genomics Platform"/>
            <consortium name="The Broad Institute Genome Sequencing Center for Infectious Disease"/>
            <person name="Wu L."/>
            <person name="Ma J."/>
        </authorList>
    </citation>
    <scope>NUCLEOTIDE SEQUENCE [LARGE SCALE GENOMIC DNA]</scope>
    <source>
        <strain evidence="4">KCTC 42087</strain>
    </source>
</reference>
<evidence type="ECO:0000256" key="1">
    <source>
        <dbReference type="SAM" id="MobiDB-lite"/>
    </source>
</evidence>
<evidence type="ECO:0000313" key="3">
    <source>
        <dbReference type="EMBL" id="MFC5754789.1"/>
    </source>
</evidence>